<dbReference type="EMBL" id="CM029038">
    <property type="protein sequence ID" value="KAG2655171.1"/>
    <property type="molecule type" value="Genomic_DNA"/>
</dbReference>
<feature type="region of interest" description="Disordered" evidence="3">
    <location>
        <begin position="13"/>
        <end position="43"/>
    </location>
</feature>
<dbReference type="PANTHER" id="PTHR11048">
    <property type="entry name" value="PRENYLTRANSFERASES"/>
    <property type="match status" value="1"/>
</dbReference>
<feature type="compositionally biased region" description="Low complexity" evidence="3">
    <location>
        <begin position="83"/>
        <end position="96"/>
    </location>
</feature>
<evidence type="ECO:0000256" key="3">
    <source>
        <dbReference type="SAM" id="MobiDB-lite"/>
    </source>
</evidence>
<feature type="region of interest" description="Disordered" evidence="3">
    <location>
        <begin position="80"/>
        <end position="99"/>
    </location>
</feature>
<name>A0A8T0X078_PANVG</name>
<evidence type="ECO:0000256" key="1">
    <source>
        <dbReference type="ARBA" id="ARBA00005985"/>
    </source>
</evidence>
<sequence>MAPPALLRAAAAELRRRARRSPLPLPPLSSLLSSPPSDPSPPAHCRRLISLRRCPHPASASPFSPDSLYHRILLPSHFPPASPLSTSTSSSSSQPAGKPPPLTWVDNWIPEAARPYAMLARLDKPIGTWLLAWPCMWYLTFSLGFPCCSLRWLLIQHV</sequence>
<comment type="caution">
    <text evidence="4">The sequence shown here is derived from an EMBL/GenBank/DDBJ whole genome shotgun (WGS) entry which is preliminary data.</text>
</comment>
<protein>
    <recommendedName>
        <fullName evidence="6">4-hydroxybenzoate polyprenyltransferase, mitochondrial</fullName>
    </recommendedName>
</protein>
<evidence type="ECO:0000313" key="4">
    <source>
        <dbReference type="EMBL" id="KAG2655171.1"/>
    </source>
</evidence>
<dbReference type="PANTHER" id="PTHR11048:SF28">
    <property type="entry name" value="4-HYDROXYBENZOATE POLYPRENYLTRANSFERASE, MITOCHONDRIAL"/>
    <property type="match status" value="1"/>
</dbReference>
<organism evidence="4 5">
    <name type="scientific">Panicum virgatum</name>
    <name type="common">Blackwell switchgrass</name>
    <dbReference type="NCBI Taxonomy" id="38727"/>
    <lineage>
        <taxon>Eukaryota</taxon>
        <taxon>Viridiplantae</taxon>
        <taxon>Streptophyta</taxon>
        <taxon>Embryophyta</taxon>
        <taxon>Tracheophyta</taxon>
        <taxon>Spermatophyta</taxon>
        <taxon>Magnoliopsida</taxon>
        <taxon>Liliopsida</taxon>
        <taxon>Poales</taxon>
        <taxon>Poaceae</taxon>
        <taxon>PACMAD clade</taxon>
        <taxon>Panicoideae</taxon>
        <taxon>Panicodae</taxon>
        <taxon>Paniceae</taxon>
        <taxon>Panicinae</taxon>
        <taxon>Panicum</taxon>
        <taxon>Panicum sect. Hiantes</taxon>
    </lineage>
</organism>
<accession>A0A8T0X078</accession>
<evidence type="ECO:0008006" key="6">
    <source>
        <dbReference type="Google" id="ProtNLM"/>
    </source>
</evidence>
<keyword evidence="2" id="KW-0808">Transferase</keyword>
<proteinExistence type="inferred from homology"/>
<comment type="similarity">
    <text evidence="1">Belongs to the UbiA prenyltransferase family.</text>
</comment>
<dbReference type="InterPro" id="IPR039653">
    <property type="entry name" value="Prenyltransferase"/>
</dbReference>
<dbReference type="Proteomes" id="UP000823388">
    <property type="component" value="Chromosome 1N"/>
</dbReference>
<keyword evidence="5" id="KW-1185">Reference proteome</keyword>
<dbReference type="GO" id="GO:0005743">
    <property type="term" value="C:mitochondrial inner membrane"/>
    <property type="evidence" value="ECO:0007669"/>
    <property type="project" value="TreeGrafter"/>
</dbReference>
<dbReference type="GO" id="GO:0006744">
    <property type="term" value="P:ubiquinone biosynthetic process"/>
    <property type="evidence" value="ECO:0007669"/>
    <property type="project" value="TreeGrafter"/>
</dbReference>
<gene>
    <name evidence="4" type="ORF">PVAP13_1NG548101</name>
</gene>
<reference evidence="4" key="1">
    <citation type="submission" date="2020-05" db="EMBL/GenBank/DDBJ databases">
        <title>WGS assembly of Panicum virgatum.</title>
        <authorList>
            <person name="Lovell J.T."/>
            <person name="Jenkins J."/>
            <person name="Shu S."/>
            <person name="Juenger T.E."/>
            <person name="Schmutz J."/>
        </authorList>
    </citation>
    <scope>NUCLEOTIDE SEQUENCE</scope>
    <source>
        <strain evidence="4">AP13</strain>
    </source>
</reference>
<evidence type="ECO:0000313" key="5">
    <source>
        <dbReference type="Proteomes" id="UP000823388"/>
    </source>
</evidence>
<evidence type="ECO:0000256" key="2">
    <source>
        <dbReference type="ARBA" id="ARBA00022679"/>
    </source>
</evidence>
<dbReference type="AlphaFoldDB" id="A0A8T0X078"/>
<dbReference type="GO" id="GO:0016765">
    <property type="term" value="F:transferase activity, transferring alkyl or aryl (other than methyl) groups"/>
    <property type="evidence" value="ECO:0007669"/>
    <property type="project" value="TreeGrafter"/>
</dbReference>